<organism evidence="2 3">
    <name type="scientific">Pomacea canaliculata</name>
    <name type="common">Golden apple snail</name>
    <dbReference type="NCBI Taxonomy" id="400727"/>
    <lineage>
        <taxon>Eukaryota</taxon>
        <taxon>Metazoa</taxon>
        <taxon>Spiralia</taxon>
        <taxon>Lophotrochozoa</taxon>
        <taxon>Mollusca</taxon>
        <taxon>Gastropoda</taxon>
        <taxon>Caenogastropoda</taxon>
        <taxon>Architaenioglossa</taxon>
        <taxon>Ampullarioidea</taxon>
        <taxon>Ampullariidae</taxon>
        <taxon>Pomacea</taxon>
    </lineage>
</organism>
<name>A0A2T7PT22_POMCA</name>
<accession>A0A2T7PT22</accession>
<comment type="caution">
    <text evidence="2">The sequence shown here is derived from an EMBL/GenBank/DDBJ whole genome shotgun (WGS) entry which is preliminary data.</text>
</comment>
<proteinExistence type="predicted"/>
<dbReference type="AlphaFoldDB" id="A0A2T7PT22"/>
<keyword evidence="3" id="KW-1185">Reference proteome</keyword>
<sequence length="380" mass="42992">MSLKMLEFLPYPGARRSWCTSPSEVSEKQLHYEKKDTKEIQQKNREEHDALDKCLKKEEDDVKSQSTFFDADCSCYSVPYKFTADLSVTPSSQHIVDSLENNDNNARHRNENAAEKFENLAQSPIFRDHWQDGVRFTTEGGRLQRQGSDVVLQVPAGAIEDNKNVTVYSAICTDDDYIKYKLQLPATETILSETPGNKSTEAYFAVNEGGRVEVMTSHFSGYVCTYCGLCLNIGLEVYESHKRENGSLNVSIVTHFWDKLHLKDFRETKPELNSYTRVLSSTFQLRKVLTPAELQVDLIIDDEQTNLWQFIETLVPTTNTAHGIQTTYTASKCRTADIRASWGRGVSMLCIHQDEDVGGDALAAVLGEAMKLAEVDKEWD</sequence>
<evidence type="ECO:0000313" key="2">
    <source>
        <dbReference type="EMBL" id="PVD36571.1"/>
    </source>
</evidence>
<reference evidence="2 3" key="1">
    <citation type="submission" date="2018-04" db="EMBL/GenBank/DDBJ databases">
        <title>The genome of golden apple snail Pomacea canaliculata provides insight into stress tolerance and invasive adaptation.</title>
        <authorList>
            <person name="Liu C."/>
            <person name="Liu B."/>
            <person name="Ren Y."/>
            <person name="Zhang Y."/>
            <person name="Wang H."/>
            <person name="Li S."/>
            <person name="Jiang F."/>
            <person name="Yin L."/>
            <person name="Zhang G."/>
            <person name="Qian W."/>
            <person name="Fan W."/>
        </authorList>
    </citation>
    <scope>NUCLEOTIDE SEQUENCE [LARGE SCALE GENOMIC DNA]</scope>
    <source>
        <strain evidence="2">SZHN2017</strain>
        <tissue evidence="2">Muscle</tissue>
    </source>
</reference>
<protein>
    <recommendedName>
        <fullName evidence="1">ZU5 domain-containing protein</fullName>
    </recommendedName>
</protein>
<dbReference type="EMBL" id="PZQS01000002">
    <property type="protein sequence ID" value="PVD36571.1"/>
    <property type="molecule type" value="Genomic_DNA"/>
</dbReference>
<evidence type="ECO:0000259" key="1">
    <source>
        <dbReference type="Pfam" id="PF00791"/>
    </source>
</evidence>
<dbReference type="InterPro" id="IPR000906">
    <property type="entry name" value="ZU5_dom"/>
</dbReference>
<dbReference type="Pfam" id="PF00791">
    <property type="entry name" value="ZU5"/>
    <property type="match status" value="1"/>
</dbReference>
<dbReference type="Gene3D" id="2.60.220.30">
    <property type="match status" value="1"/>
</dbReference>
<evidence type="ECO:0000313" key="3">
    <source>
        <dbReference type="Proteomes" id="UP000245119"/>
    </source>
</evidence>
<feature type="domain" description="ZU5" evidence="1">
    <location>
        <begin position="136"/>
        <end position="192"/>
    </location>
</feature>
<dbReference type="Proteomes" id="UP000245119">
    <property type="component" value="Linkage Group LG2"/>
</dbReference>
<gene>
    <name evidence="2" type="ORF">C0Q70_03556</name>
</gene>
<dbReference type="OrthoDB" id="100767at2759"/>